<dbReference type="PROSITE" id="PS00518">
    <property type="entry name" value="ZF_RING_1"/>
    <property type="match status" value="1"/>
</dbReference>
<evidence type="ECO:0000256" key="1">
    <source>
        <dbReference type="ARBA" id="ARBA00022723"/>
    </source>
</evidence>
<evidence type="ECO:0000256" key="2">
    <source>
        <dbReference type="ARBA" id="ARBA00022771"/>
    </source>
</evidence>
<organism evidence="6">
    <name type="scientific">Culicoides sonorensis</name>
    <name type="common">Biting midge</name>
    <dbReference type="NCBI Taxonomy" id="179676"/>
    <lineage>
        <taxon>Eukaryota</taxon>
        <taxon>Metazoa</taxon>
        <taxon>Ecdysozoa</taxon>
        <taxon>Arthropoda</taxon>
        <taxon>Hexapoda</taxon>
        <taxon>Insecta</taxon>
        <taxon>Pterygota</taxon>
        <taxon>Neoptera</taxon>
        <taxon>Endopterygota</taxon>
        <taxon>Diptera</taxon>
        <taxon>Nematocera</taxon>
        <taxon>Chironomoidea</taxon>
        <taxon>Ceratopogonidae</taxon>
        <taxon>Ceratopogoninae</taxon>
        <taxon>Culicoides</taxon>
        <taxon>Monoculicoides</taxon>
    </lineage>
</organism>
<reference evidence="6" key="1">
    <citation type="submission" date="2018-07" db="EMBL/GenBank/DDBJ databases">
        <authorList>
            <person name="Quirk P.G."/>
            <person name="Krulwich T.A."/>
        </authorList>
    </citation>
    <scope>NUCLEOTIDE SEQUENCE</scope>
</reference>
<dbReference type="SMART" id="SM00184">
    <property type="entry name" value="RING"/>
    <property type="match status" value="1"/>
</dbReference>
<evidence type="ECO:0000256" key="4">
    <source>
        <dbReference type="PROSITE-ProRule" id="PRU00175"/>
    </source>
</evidence>
<feature type="domain" description="RING-type" evidence="5">
    <location>
        <begin position="128"/>
        <end position="166"/>
    </location>
</feature>
<evidence type="ECO:0000259" key="5">
    <source>
        <dbReference type="PROSITE" id="PS50089"/>
    </source>
</evidence>
<protein>
    <submittedName>
        <fullName evidence="6">CSON010276 protein</fullName>
    </submittedName>
</protein>
<dbReference type="InterPro" id="IPR001841">
    <property type="entry name" value="Znf_RING"/>
</dbReference>
<keyword evidence="3" id="KW-0862">Zinc</keyword>
<accession>A0A336M5E0</accession>
<dbReference type="InterPro" id="IPR017907">
    <property type="entry name" value="Znf_RING_CS"/>
</dbReference>
<dbReference type="Gene3D" id="3.30.40.10">
    <property type="entry name" value="Zinc/RING finger domain, C3HC4 (zinc finger)"/>
    <property type="match status" value="1"/>
</dbReference>
<dbReference type="OMA" id="RHRNCPV"/>
<dbReference type="EMBL" id="UFQT01000414">
    <property type="protein sequence ID" value="SSX24089.1"/>
    <property type="molecule type" value="Genomic_DNA"/>
</dbReference>
<dbReference type="VEuPathDB" id="VectorBase:CSON010276"/>
<dbReference type="InterPro" id="IPR013083">
    <property type="entry name" value="Znf_RING/FYVE/PHD"/>
</dbReference>
<dbReference type="GO" id="GO:0008270">
    <property type="term" value="F:zinc ion binding"/>
    <property type="evidence" value="ECO:0007669"/>
    <property type="project" value="UniProtKB-KW"/>
</dbReference>
<keyword evidence="2 4" id="KW-0863">Zinc-finger</keyword>
<keyword evidence="1" id="KW-0479">Metal-binding</keyword>
<gene>
    <name evidence="6" type="primary">CSON010276</name>
</gene>
<proteinExistence type="predicted"/>
<name>A0A336M5E0_CULSO</name>
<evidence type="ECO:0000313" key="6">
    <source>
        <dbReference type="EMBL" id="SSX24089.1"/>
    </source>
</evidence>
<sequence length="200" mass="23470">MGQTKTKNFNCNDQRMSFDTFEKLIKEMNFLSRNVCECESYTMFRSINISENKNTFKDTTKIACIRVNSSHGTVDLCSFITFNNFLRICGTIQNHLDTMIDIKTQNIRKLCEQTTEHSNLISVSESYCSICFENNKDRVLPCCHAFCRKCIDQWFFVGKFECPICRAEVRTIEDEWIITELPILTEVMLDLRDLFECICY</sequence>
<dbReference type="Pfam" id="PF13920">
    <property type="entry name" value="zf-C3HC4_3"/>
    <property type="match status" value="1"/>
</dbReference>
<dbReference type="SUPFAM" id="SSF57850">
    <property type="entry name" value="RING/U-box"/>
    <property type="match status" value="1"/>
</dbReference>
<dbReference type="AlphaFoldDB" id="A0A336M5E0"/>
<evidence type="ECO:0000256" key="3">
    <source>
        <dbReference type="ARBA" id="ARBA00022833"/>
    </source>
</evidence>
<dbReference type="PROSITE" id="PS50089">
    <property type="entry name" value="ZF_RING_2"/>
    <property type="match status" value="1"/>
</dbReference>